<name>A0A0L8HG85_OCTBM</name>
<feature type="chain" id="PRO_5005583678" evidence="1">
    <location>
        <begin position="23"/>
        <end position="94"/>
    </location>
</feature>
<evidence type="ECO:0000313" key="2">
    <source>
        <dbReference type="EMBL" id="KOF88246.1"/>
    </source>
</evidence>
<gene>
    <name evidence="2" type="ORF">OCBIM_22015141mg</name>
</gene>
<proteinExistence type="predicted"/>
<accession>A0A0L8HG85</accession>
<organism evidence="2">
    <name type="scientific">Octopus bimaculoides</name>
    <name type="common">California two-spotted octopus</name>
    <dbReference type="NCBI Taxonomy" id="37653"/>
    <lineage>
        <taxon>Eukaryota</taxon>
        <taxon>Metazoa</taxon>
        <taxon>Spiralia</taxon>
        <taxon>Lophotrochozoa</taxon>
        <taxon>Mollusca</taxon>
        <taxon>Cephalopoda</taxon>
        <taxon>Coleoidea</taxon>
        <taxon>Octopodiformes</taxon>
        <taxon>Octopoda</taxon>
        <taxon>Incirrata</taxon>
        <taxon>Octopodidae</taxon>
        <taxon>Octopus</taxon>
    </lineage>
</organism>
<evidence type="ECO:0000256" key="1">
    <source>
        <dbReference type="SAM" id="SignalP"/>
    </source>
</evidence>
<keyword evidence="1" id="KW-0732">Signal</keyword>
<dbReference type="AlphaFoldDB" id="A0A0L8HG85"/>
<sequence>MSLTILTVLLALEACMMSTAEAIRPNSNDISPVDACLYYCSECYKDDGKKMMQCANGVCPHASTSAHDFLQLLNNNDCSVDVVSNRLYRQNYFQ</sequence>
<feature type="signal peptide" evidence="1">
    <location>
        <begin position="1"/>
        <end position="22"/>
    </location>
</feature>
<protein>
    <submittedName>
        <fullName evidence="2">Uncharacterized protein</fullName>
    </submittedName>
</protein>
<dbReference type="EMBL" id="KQ418200">
    <property type="protein sequence ID" value="KOF88246.1"/>
    <property type="molecule type" value="Genomic_DNA"/>
</dbReference>
<reference evidence="2" key="1">
    <citation type="submission" date="2015-07" db="EMBL/GenBank/DDBJ databases">
        <title>MeaNS - Measles Nucleotide Surveillance Program.</title>
        <authorList>
            <person name="Tran T."/>
            <person name="Druce J."/>
        </authorList>
    </citation>
    <scope>NUCLEOTIDE SEQUENCE</scope>
    <source>
        <strain evidence="2">UCB-OBI-ISO-001</strain>
        <tissue evidence="2">Gonad</tissue>
    </source>
</reference>